<dbReference type="Proteomes" id="UP000563906">
    <property type="component" value="Unassembled WGS sequence"/>
</dbReference>
<name>A0A839AMJ7_9FLAO</name>
<dbReference type="PANTHER" id="PTHR46333:SF2">
    <property type="entry name" value="CYTOKINESIS PROTEIN 3"/>
    <property type="match status" value="1"/>
</dbReference>
<dbReference type="InterPro" id="IPR052557">
    <property type="entry name" value="CAP/Cytokinesis_protein"/>
</dbReference>
<feature type="domain" description="Transglutaminase-like" evidence="1">
    <location>
        <begin position="105"/>
        <end position="172"/>
    </location>
</feature>
<proteinExistence type="predicted"/>
<evidence type="ECO:0000313" key="2">
    <source>
        <dbReference type="EMBL" id="MBA6155618.1"/>
    </source>
</evidence>
<organism evidence="2 3">
    <name type="scientific">Tenacibaculum pelagium</name>
    <dbReference type="NCBI Taxonomy" id="2759527"/>
    <lineage>
        <taxon>Bacteria</taxon>
        <taxon>Pseudomonadati</taxon>
        <taxon>Bacteroidota</taxon>
        <taxon>Flavobacteriia</taxon>
        <taxon>Flavobacteriales</taxon>
        <taxon>Flavobacteriaceae</taxon>
        <taxon>Tenacibaculum</taxon>
    </lineage>
</organism>
<dbReference type="SUPFAM" id="SSF54001">
    <property type="entry name" value="Cysteine proteinases"/>
    <property type="match status" value="1"/>
</dbReference>
<comment type="caution">
    <text evidence="2">The sequence shown here is derived from an EMBL/GenBank/DDBJ whole genome shotgun (WGS) entry which is preliminary data.</text>
</comment>
<dbReference type="InterPro" id="IPR038765">
    <property type="entry name" value="Papain-like_cys_pep_sf"/>
</dbReference>
<dbReference type="GO" id="GO:0005737">
    <property type="term" value="C:cytoplasm"/>
    <property type="evidence" value="ECO:0007669"/>
    <property type="project" value="TreeGrafter"/>
</dbReference>
<accession>A0A839AMJ7</accession>
<dbReference type="AlphaFoldDB" id="A0A839AMJ7"/>
<keyword evidence="3" id="KW-1185">Reference proteome</keyword>
<dbReference type="Pfam" id="PF01841">
    <property type="entry name" value="Transglut_core"/>
    <property type="match status" value="1"/>
</dbReference>
<gene>
    <name evidence="2" type="ORF">H3Z83_03650</name>
</gene>
<sequence length="316" mass="37152">MKQFLLLLLFTSYFGFSQEFSSIEKITKDYPKHLSSEALAKKIASDFKSKESQVKAIFNWVSKNISYDLDNFRNPKQKRIRFRYRNEAEKQQKINEIKNEIVDKTLTTRKAVCEGYAQTVAKICNLLNIENEVIKGYVRNSLNDINNVRNITNHAWNAIKINDKWIYIDATWAAGAVFNGKWQRRFNPYFYDIPKEKYFKTHLPENTLWQLRVGRITKEGYYNQPIYESSFLKSDLELISPKQGVLNNKKAIELKIKNLKPHQKVLFGFSGYQYAKKPDDISYQNNISTIKITPPQNTRGLYLIIDNEVMLEFLIK</sequence>
<dbReference type="Gene3D" id="3.10.620.30">
    <property type="match status" value="1"/>
</dbReference>
<reference evidence="2 3" key="1">
    <citation type="submission" date="2020-07" db="EMBL/GenBank/DDBJ databases">
        <title>Bacterium isolated from marine sediment.</title>
        <authorList>
            <person name="Shang D."/>
            <person name="Du Z.-J."/>
        </authorList>
    </citation>
    <scope>NUCLEOTIDE SEQUENCE [LARGE SCALE GENOMIC DNA]</scope>
    <source>
        <strain evidence="2 3">S7007</strain>
    </source>
</reference>
<dbReference type="PANTHER" id="PTHR46333">
    <property type="entry name" value="CYTOKINESIS PROTEIN 3"/>
    <property type="match status" value="1"/>
</dbReference>
<evidence type="ECO:0000313" key="3">
    <source>
        <dbReference type="Proteomes" id="UP000563906"/>
    </source>
</evidence>
<evidence type="ECO:0000259" key="1">
    <source>
        <dbReference type="SMART" id="SM00460"/>
    </source>
</evidence>
<dbReference type="RefSeq" id="WP_182124106.1">
    <property type="nucleotide sequence ID" value="NZ_JACGLS010000001.1"/>
</dbReference>
<dbReference type="InterPro" id="IPR002931">
    <property type="entry name" value="Transglutaminase-like"/>
</dbReference>
<protein>
    <submittedName>
        <fullName evidence="2">Transglutaminase</fullName>
    </submittedName>
</protein>
<dbReference type="SMART" id="SM00460">
    <property type="entry name" value="TGc"/>
    <property type="match status" value="1"/>
</dbReference>
<dbReference type="EMBL" id="JACGLS010000001">
    <property type="protein sequence ID" value="MBA6155618.1"/>
    <property type="molecule type" value="Genomic_DNA"/>
</dbReference>